<feature type="signal peptide" evidence="1">
    <location>
        <begin position="1"/>
        <end position="25"/>
    </location>
</feature>
<reference evidence="2 3" key="1">
    <citation type="submission" date="2019-02" db="EMBL/GenBank/DDBJ databases">
        <title>Deep-cultivation of Planctomycetes and their phenomic and genomic characterization uncovers novel biology.</title>
        <authorList>
            <person name="Wiegand S."/>
            <person name="Jogler M."/>
            <person name="Boedeker C."/>
            <person name="Pinto D."/>
            <person name="Vollmers J."/>
            <person name="Rivas-Marin E."/>
            <person name="Kohn T."/>
            <person name="Peeters S.H."/>
            <person name="Heuer A."/>
            <person name="Rast P."/>
            <person name="Oberbeckmann S."/>
            <person name="Bunk B."/>
            <person name="Jeske O."/>
            <person name="Meyerdierks A."/>
            <person name="Storesund J.E."/>
            <person name="Kallscheuer N."/>
            <person name="Luecker S."/>
            <person name="Lage O.M."/>
            <person name="Pohl T."/>
            <person name="Merkel B.J."/>
            <person name="Hornburger P."/>
            <person name="Mueller R.-W."/>
            <person name="Bruemmer F."/>
            <person name="Labrenz M."/>
            <person name="Spormann A.M."/>
            <person name="Op den Camp H."/>
            <person name="Overmann J."/>
            <person name="Amann R."/>
            <person name="Jetten M.S.M."/>
            <person name="Mascher T."/>
            <person name="Medema M.H."/>
            <person name="Devos D.P."/>
            <person name="Kaster A.-K."/>
            <person name="Ovreas L."/>
            <person name="Rohde M."/>
            <person name="Galperin M.Y."/>
            <person name="Jogler C."/>
        </authorList>
    </citation>
    <scope>NUCLEOTIDE SEQUENCE [LARGE SCALE GENOMIC DNA]</scope>
    <source>
        <strain evidence="2 3">I41</strain>
    </source>
</reference>
<evidence type="ECO:0000313" key="3">
    <source>
        <dbReference type="Proteomes" id="UP000317909"/>
    </source>
</evidence>
<dbReference type="Proteomes" id="UP000317909">
    <property type="component" value="Chromosome"/>
</dbReference>
<keyword evidence="3" id="KW-1185">Reference proteome</keyword>
<dbReference type="EMBL" id="CP036339">
    <property type="protein sequence ID" value="QDT70957.1"/>
    <property type="molecule type" value="Genomic_DNA"/>
</dbReference>
<gene>
    <name evidence="2" type="ORF">I41_01110</name>
</gene>
<evidence type="ECO:0000313" key="2">
    <source>
        <dbReference type="EMBL" id="QDT70957.1"/>
    </source>
</evidence>
<proteinExistence type="predicted"/>
<accession>A0A517TRF8</accession>
<organism evidence="2 3">
    <name type="scientific">Lacipirellula limnantheis</name>
    <dbReference type="NCBI Taxonomy" id="2528024"/>
    <lineage>
        <taxon>Bacteria</taxon>
        <taxon>Pseudomonadati</taxon>
        <taxon>Planctomycetota</taxon>
        <taxon>Planctomycetia</taxon>
        <taxon>Pirellulales</taxon>
        <taxon>Lacipirellulaceae</taxon>
        <taxon>Lacipirellula</taxon>
    </lineage>
</organism>
<dbReference type="AlphaFoldDB" id="A0A517TRF8"/>
<name>A0A517TRF8_9BACT</name>
<feature type="chain" id="PRO_5021987362" evidence="1">
    <location>
        <begin position="26"/>
        <end position="414"/>
    </location>
</feature>
<sequence length="414" mass="43838" precursor="true">MTKGMAALSLLAIVALGSLAMPVQAEPMAQENGRFCELVDQLSSKEYVLGAPSRDDRPYVDPTPVLHAFRHLAATMAWGDVKVAARKAAALGYEVIEFTDVDTKHEYYVLREDLDAVKVIRGWGSYIFNPQSKVDAIVEVPHPFADVHTPEIGGQIFAECGARGLLLAGTHRDKADVPDLVDSIFHQVHTAWIGPLAQVTAWQIHGFAGQKHPFPNGTQVVASNGEGAIAPEIAALDSAMDERGMPSYVFNQLPADNDENKQVNGDVPGVAFRSLAAAKNEQGRLSRSLGGSFVHIELEGNVRSNESSRKQASSAIAIAMASAPRGGEQADGRVRLASLEVEQSPISVAVTEGAAAAEVRVAATMTDETPAAALPVKVAKKKAKKQLPVVRVATKVADEAATVQPAVLGVPAAP</sequence>
<evidence type="ECO:0000256" key="1">
    <source>
        <dbReference type="SAM" id="SignalP"/>
    </source>
</evidence>
<keyword evidence="1" id="KW-0732">Signal</keyword>
<protein>
    <submittedName>
        <fullName evidence="2">Uncharacterized protein</fullName>
    </submittedName>
</protein>
<dbReference type="RefSeq" id="WP_145429954.1">
    <property type="nucleotide sequence ID" value="NZ_CP036339.1"/>
</dbReference>
<dbReference type="KEGG" id="llh:I41_01110"/>
<dbReference type="OrthoDB" id="249335at2"/>